<sequence>MRSGHMRRTKKLAVARMIRCWFGRRVSGGGGAARGEGDWIPLPAWCDRARPRRPAHGGA</sequence>
<organism evidence="1 2">
    <name type="scientific">Setaria italica</name>
    <name type="common">Foxtail millet</name>
    <name type="synonym">Panicum italicum</name>
    <dbReference type="NCBI Taxonomy" id="4555"/>
    <lineage>
        <taxon>Eukaryota</taxon>
        <taxon>Viridiplantae</taxon>
        <taxon>Streptophyta</taxon>
        <taxon>Embryophyta</taxon>
        <taxon>Tracheophyta</taxon>
        <taxon>Spermatophyta</taxon>
        <taxon>Magnoliopsida</taxon>
        <taxon>Liliopsida</taxon>
        <taxon>Poales</taxon>
        <taxon>Poaceae</taxon>
        <taxon>PACMAD clade</taxon>
        <taxon>Panicoideae</taxon>
        <taxon>Panicodae</taxon>
        <taxon>Paniceae</taxon>
        <taxon>Cenchrinae</taxon>
        <taxon>Setaria</taxon>
    </lineage>
</organism>
<reference evidence="1" key="2">
    <citation type="submission" date="2018-08" db="UniProtKB">
        <authorList>
            <consortium name="EnsemblPlants"/>
        </authorList>
    </citation>
    <scope>IDENTIFICATION</scope>
    <source>
        <strain evidence="1">Yugu1</strain>
    </source>
</reference>
<name>K4A3V6_SETIT</name>
<evidence type="ECO:0000313" key="2">
    <source>
        <dbReference type="Proteomes" id="UP000004995"/>
    </source>
</evidence>
<dbReference type="InParanoid" id="K4A3V6"/>
<dbReference type="AlphaFoldDB" id="K4A3V6"/>
<dbReference type="Gramene" id="KQL26845">
    <property type="protein sequence ID" value="KQL26845"/>
    <property type="gene ID" value="SETIT_033559mg"/>
</dbReference>
<dbReference type="EnsemblPlants" id="KQL26845">
    <property type="protein sequence ID" value="KQL26845"/>
    <property type="gene ID" value="SETIT_033559mg"/>
</dbReference>
<evidence type="ECO:0000313" key="1">
    <source>
        <dbReference type="EnsemblPlants" id="KQL26845"/>
    </source>
</evidence>
<dbReference type="HOGENOM" id="CLU_2965313_0_0_1"/>
<keyword evidence="2" id="KW-1185">Reference proteome</keyword>
<dbReference type="Proteomes" id="UP000004995">
    <property type="component" value="Unassembled WGS sequence"/>
</dbReference>
<reference evidence="2" key="1">
    <citation type="journal article" date="2012" name="Nat. Biotechnol.">
        <title>Reference genome sequence of the model plant Setaria.</title>
        <authorList>
            <person name="Bennetzen J.L."/>
            <person name="Schmutz J."/>
            <person name="Wang H."/>
            <person name="Percifield R."/>
            <person name="Hawkins J."/>
            <person name="Pontaroli A.C."/>
            <person name="Estep M."/>
            <person name="Feng L."/>
            <person name="Vaughn J.N."/>
            <person name="Grimwood J."/>
            <person name="Jenkins J."/>
            <person name="Barry K."/>
            <person name="Lindquist E."/>
            <person name="Hellsten U."/>
            <person name="Deshpande S."/>
            <person name="Wang X."/>
            <person name="Wu X."/>
            <person name="Mitros T."/>
            <person name="Triplett J."/>
            <person name="Yang X."/>
            <person name="Ye C.Y."/>
            <person name="Mauro-Herrera M."/>
            <person name="Wang L."/>
            <person name="Li P."/>
            <person name="Sharma M."/>
            <person name="Sharma R."/>
            <person name="Ronald P.C."/>
            <person name="Panaud O."/>
            <person name="Kellogg E.A."/>
            <person name="Brutnell T.P."/>
            <person name="Doust A.N."/>
            <person name="Tuskan G.A."/>
            <person name="Rokhsar D."/>
            <person name="Devos K.M."/>
        </authorList>
    </citation>
    <scope>NUCLEOTIDE SEQUENCE [LARGE SCALE GENOMIC DNA]</scope>
    <source>
        <strain evidence="2">cv. Yugu1</strain>
    </source>
</reference>
<protein>
    <submittedName>
        <fullName evidence="1">Uncharacterized protein</fullName>
    </submittedName>
</protein>
<dbReference type="EMBL" id="AGNK02001348">
    <property type="status" value="NOT_ANNOTATED_CDS"/>
    <property type="molecule type" value="Genomic_DNA"/>
</dbReference>
<accession>K4A3V6</accession>
<proteinExistence type="predicted"/>